<dbReference type="EMBL" id="FMWG01000006">
    <property type="protein sequence ID" value="SCZ65621.1"/>
    <property type="molecule type" value="Genomic_DNA"/>
</dbReference>
<dbReference type="SUPFAM" id="SSF103025">
    <property type="entry name" value="Folate-binding domain"/>
    <property type="match status" value="1"/>
</dbReference>
<dbReference type="InterPro" id="IPR027266">
    <property type="entry name" value="TrmE/GcvT-like"/>
</dbReference>
<keyword evidence="2" id="KW-1185">Reference proteome</keyword>
<dbReference type="OrthoDB" id="7858774at2"/>
<gene>
    <name evidence="1" type="ORF">SAMN04488118_10664</name>
</gene>
<dbReference type="AlphaFoldDB" id="A0A1G5QWJ5"/>
<organism evidence="1 2">
    <name type="scientific">Epibacterium ulvae</name>
    <dbReference type="NCBI Taxonomy" id="1156985"/>
    <lineage>
        <taxon>Bacteria</taxon>
        <taxon>Pseudomonadati</taxon>
        <taxon>Pseudomonadota</taxon>
        <taxon>Alphaproteobacteria</taxon>
        <taxon>Rhodobacterales</taxon>
        <taxon>Roseobacteraceae</taxon>
        <taxon>Epibacterium</taxon>
    </lineage>
</organism>
<name>A0A1G5QWJ5_9RHOB</name>
<dbReference type="RefSeq" id="WP_090218883.1">
    <property type="nucleotide sequence ID" value="NZ_CANLDO010000006.1"/>
</dbReference>
<dbReference type="STRING" id="1156985.SAMN04488118_10664"/>
<reference evidence="1 2" key="1">
    <citation type="submission" date="2016-10" db="EMBL/GenBank/DDBJ databases">
        <authorList>
            <person name="de Groot N.N."/>
        </authorList>
    </citation>
    <scope>NUCLEOTIDE SEQUENCE [LARGE SCALE GENOMIC DNA]</scope>
    <source>
        <strain evidence="1 2">U95</strain>
    </source>
</reference>
<protein>
    <submittedName>
        <fullName evidence="1">Uncharacterized protein</fullName>
    </submittedName>
</protein>
<dbReference type="Proteomes" id="UP000198767">
    <property type="component" value="Unassembled WGS sequence"/>
</dbReference>
<evidence type="ECO:0000313" key="2">
    <source>
        <dbReference type="Proteomes" id="UP000198767"/>
    </source>
</evidence>
<dbReference type="Gene3D" id="3.30.1360.120">
    <property type="entry name" value="Probable tRNA modification gtpase trme, domain 1"/>
    <property type="match status" value="1"/>
</dbReference>
<evidence type="ECO:0000313" key="1">
    <source>
        <dbReference type="EMBL" id="SCZ65621.1"/>
    </source>
</evidence>
<sequence>MRDDRSKWPAILGRKRPALSGVGIEVHMLDVGRQTVISGALNNCLSICGADIAIKGGTEIASDDFYAVSQRRDRILVVNGPVLSDGWHVSESVAVSDMSSAYAVLSISGPNAERLIATGTEFVANAPSPSVSRLWHGFGVLLYRHNQPQTYRMHVRAGLLEAVWEMLDRQIVTLTGLSELDTAYT</sequence>
<proteinExistence type="predicted"/>
<accession>A0A1G5QWJ5</accession>